<dbReference type="GO" id="GO:0005886">
    <property type="term" value="C:plasma membrane"/>
    <property type="evidence" value="ECO:0007669"/>
    <property type="project" value="UniProtKB-SubCell"/>
</dbReference>
<comment type="similarity">
    <text evidence="2">Belongs to the DoxX family.</text>
</comment>
<gene>
    <name evidence="8" type="ORF">SAMN05878282_102243</name>
</gene>
<dbReference type="AlphaFoldDB" id="A0A1N6Q633"/>
<evidence type="ECO:0000256" key="7">
    <source>
        <dbReference type="SAM" id="Phobius"/>
    </source>
</evidence>
<name>A0A1N6Q633_AQUAC</name>
<evidence type="ECO:0000256" key="2">
    <source>
        <dbReference type="ARBA" id="ARBA00006679"/>
    </source>
</evidence>
<dbReference type="PANTHER" id="PTHR33452">
    <property type="entry name" value="OXIDOREDUCTASE CATD-RELATED"/>
    <property type="match status" value="1"/>
</dbReference>
<dbReference type="InterPro" id="IPR051907">
    <property type="entry name" value="DoxX-like_oxidoreductase"/>
</dbReference>
<organism evidence="8 9">
    <name type="scientific">Aquipseudomonas alcaligenes</name>
    <name type="common">Pseudomonas alcaligenes</name>
    <dbReference type="NCBI Taxonomy" id="43263"/>
    <lineage>
        <taxon>Bacteria</taxon>
        <taxon>Pseudomonadati</taxon>
        <taxon>Pseudomonadota</taxon>
        <taxon>Gammaproteobacteria</taxon>
        <taxon>Pseudomonadales</taxon>
        <taxon>Pseudomonadaceae</taxon>
        <taxon>Aquipseudomonas</taxon>
    </lineage>
</organism>
<dbReference type="Proteomes" id="UP000185841">
    <property type="component" value="Unassembled WGS sequence"/>
</dbReference>
<keyword evidence="4 7" id="KW-0812">Transmembrane</keyword>
<keyword evidence="6 7" id="KW-0472">Membrane</keyword>
<evidence type="ECO:0000256" key="1">
    <source>
        <dbReference type="ARBA" id="ARBA00004651"/>
    </source>
</evidence>
<evidence type="ECO:0000256" key="5">
    <source>
        <dbReference type="ARBA" id="ARBA00022989"/>
    </source>
</evidence>
<evidence type="ECO:0000256" key="3">
    <source>
        <dbReference type="ARBA" id="ARBA00022475"/>
    </source>
</evidence>
<evidence type="ECO:0000256" key="6">
    <source>
        <dbReference type="ARBA" id="ARBA00023136"/>
    </source>
</evidence>
<feature type="transmembrane region" description="Helical" evidence="7">
    <location>
        <begin position="166"/>
        <end position="187"/>
    </location>
</feature>
<proteinExistence type="inferred from homology"/>
<feature type="transmembrane region" description="Helical" evidence="7">
    <location>
        <begin position="90"/>
        <end position="108"/>
    </location>
</feature>
<comment type="subcellular location">
    <subcellularLocation>
        <location evidence="1">Cell membrane</location>
        <topology evidence="1">Multi-pass membrane protein</topology>
    </subcellularLocation>
</comment>
<evidence type="ECO:0000256" key="4">
    <source>
        <dbReference type="ARBA" id="ARBA00022692"/>
    </source>
</evidence>
<keyword evidence="5 7" id="KW-1133">Transmembrane helix</keyword>
<feature type="transmembrane region" description="Helical" evidence="7">
    <location>
        <begin position="57"/>
        <end position="83"/>
    </location>
</feature>
<protein>
    <submittedName>
        <fullName evidence="8">Uncharacterized membrane protein YphA, DoxX/SURF4 family</fullName>
    </submittedName>
</protein>
<accession>A0A1N6Q633</accession>
<evidence type="ECO:0000313" key="9">
    <source>
        <dbReference type="Proteomes" id="UP000185841"/>
    </source>
</evidence>
<dbReference type="Pfam" id="PF07681">
    <property type="entry name" value="DoxX"/>
    <property type="match status" value="1"/>
</dbReference>
<dbReference type="PANTHER" id="PTHR33452:SF19">
    <property type="entry name" value="DOXX FAMILY PROTEIN"/>
    <property type="match status" value="1"/>
</dbReference>
<dbReference type="InterPro" id="IPR032808">
    <property type="entry name" value="DoxX"/>
</dbReference>
<feature type="transmembrane region" description="Helical" evidence="7">
    <location>
        <begin position="20"/>
        <end position="37"/>
    </location>
</feature>
<sequence length="198" mass="22240">MLNLLNRFQDGLDVTRRLDFLAPLLLRLYLVPIFWMAGTHKLADMESTIAWFGNPDWGLGLPFPALLAWLAALTEAGGAVLLLLGLAVRWISIPLMVTMLVAIFAVHWEFGWQAIADPSAPFANERVLAAAEKLERARAILQEHGNYAWLTASGRFVVLNNGIEFAVTYLLMLLALFFSGAGRWLSLDHWLARVLRRR</sequence>
<dbReference type="RefSeq" id="WP_076425031.1">
    <property type="nucleotide sequence ID" value="NZ_FTMP01000002.1"/>
</dbReference>
<reference evidence="8 9" key="1">
    <citation type="submission" date="2017-01" db="EMBL/GenBank/DDBJ databases">
        <authorList>
            <person name="Mah S.A."/>
            <person name="Swanson W.J."/>
            <person name="Moy G.W."/>
            <person name="Vacquier V.D."/>
        </authorList>
    </citation>
    <scope>NUCLEOTIDE SEQUENCE [LARGE SCALE GENOMIC DNA]</scope>
    <source>
        <strain evidence="8 9">RU36E</strain>
    </source>
</reference>
<dbReference type="EMBL" id="FTMP01000002">
    <property type="protein sequence ID" value="SIQ11985.1"/>
    <property type="molecule type" value="Genomic_DNA"/>
</dbReference>
<evidence type="ECO:0000313" key="8">
    <source>
        <dbReference type="EMBL" id="SIQ11985.1"/>
    </source>
</evidence>
<keyword evidence="3" id="KW-1003">Cell membrane</keyword>